<organism evidence="8 9">
    <name type="scientific">[Myrmecia] bisecta</name>
    <dbReference type="NCBI Taxonomy" id="41462"/>
    <lineage>
        <taxon>Eukaryota</taxon>
        <taxon>Viridiplantae</taxon>
        <taxon>Chlorophyta</taxon>
        <taxon>core chlorophytes</taxon>
        <taxon>Trebouxiophyceae</taxon>
        <taxon>Trebouxiales</taxon>
        <taxon>Trebouxiaceae</taxon>
        <taxon>Myrmecia</taxon>
    </lineage>
</organism>
<evidence type="ECO:0000259" key="6">
    <source>
        <dbReference type="Pfam" id="PF01743"/>
    </source>
</evidence>
<proteinExistence type="inferred from homology"/>
<dbReference type="GO" id="GO:0000166">
    <property type="term" value="F:nucleotide binding"/>
    <property type="evidence" value="ECO:0007669"/>
    <property type="project" value="UniProtKB-KW"/>
</dbReference>
<evidence type="ECO:0000256" key="3">
    <source>
        <dbReference type="ARBA" id="ARBA00022741"/>
    </source>
</evidence>
<evidence type="ECO:0000256" key="5">
    <source>
        <dbReference type="SAM" id="MobiDB-lite"/>
    </source>
</evidence>
<accession>A0AAW1P409</accession>
<protein>
    <recommendedName>
        <fullName evidence="10">Poly(A) polymerase</fullName>
    </recommendedName>
</protein>
<gene>
    <name evidence="8" type="ORF">WJX72_004041</name>
</gene>
<evidence type="ECO:0008006" key="10">
    <source>
        <dbReference type="Google" id="ProtNLM"/>
    </source>
</evidence>
<dbReference type="InterPro" id="IPR043519">
    <property type="entry name" value="NT_sf"/>
</dbReference>
<dbReference type="InterPro" id="IPR052191">
    <property type="entry name" value="tRNA_ntf/polyA_polymerase_I"/>
</dbReference>
<comment type="caution">
    <text evidence="8">The sequence shown here is derived from an EMBL/GenBank/DDBJ whole genome shotgun (WGS) entry which is preliminary data.</text>
</comment>
<evidence type="ECO:0000313" key="8">
    <source>
        <dbReference type="EMBL" id="KAK9803270.1"/>
    </source>
</evidence>
<sequence>MADLRRAGHEVYVVGGTVRDIMLQGTPKDLDILTTATPRQIKKLFRRCLIVGRRFPVAHVRMGDVLLEVSSFDTSATPDLTPLDAAAMLSKLQNGSNSFGKHAPLSVARRHNALARDFTVNALLYDPFSRVLYDYVDGVKDLQRRMLRCIGDPRKSFQQDPARMLRAIRLAARADLKLDEGAAAAIRELGPLTLALPSGRLQMELTSMMAHGAAARSIQLLWQFDLLDLMLPVHAAYLRDQKHPRQVKRARTDPLFQMLEQMDRHIQPHHPGPAALAVRSLQQRDGKSRGPSQDSTTTDEDEAPPDRGNLTWEQRRGLERRRKPKRNDNILQAVLQACNRAALSAV</sequence>
<evidence type="ECO:0000313" key="9">
    <source>
        <dbReference type="Proteomes" id="UP001489004"/>
    </source>
</evidence>
<dbReference type="InterPro" id="IPR032828">
    <property type="entry name" value="PolyA_RNA-bd"/>
</dbReference>
<dbReference type="GO" id="GO:0001680">
    <property type="term" value="P:tRNA 3'-terminal CCA addition"/>
    <property type="evidence" value="ECO:0007669"/>
    <property type="project" value="UniProtKB-ARBA"/>
</dbReference>
<dbReference type="PANTHER" id="PTHR43051">
    <property type="entry name" value="POLYNUCLEOTIDE ADENYLYLTRANSFERASE FAMILY PROTEIN"/>
    <property type="match status" value="1"/>
</dbReference>
<dbReference type="Proteomes" id="UP001489004">
    <property type="component" value="Unassembled WGS sequence"/>
</dbReference>
<evidence type="ECO:0000256" key="4">
    <source>
        <dbReference type="RuleBase" id="RU003953"/>
    </source>
</evidence>
<dbReference type="Pfam" id="PF01743">
    <property type="entry name" value="PolyA_pol"/>
    <property type="match status" value="1"/>
</dbReference>
<comment type="similarity">
    <text evidence="1 4">Belongs to the tRNA nucleotidyltransferase/poly(A) polymerase family.</text>
</comment>
<dbReference type="Gene3D" id="3.30.460.10">
    <property type="entry name" value="Beta Polymerase, domain 2"/>
    <property type="match status" value="1"/>
</dbReference>
<feature type="domain" description="Poly A polymerase head" evidence="6">
    <location>
        <begin position="11"/>
        <end position="148"/>
    </location>
</feature>
<keyword evidence="9" id="KW-1185">Reference proteome</keyword>
<dbReference type="SUPFAM" id="SSF81301">
    <property type="entry name" value="Nucleotidyltransferase"/>
    <property type="match status" value="1"/>
</dbReference>
<evidence type="ECO:0000256" key="1">
    <source>
        <dbReference type="ARBA" id="ARBA00007265"/>
    </source>
</evidence>
<dbReference type="SUPFAM" id="SSF81891">
    <property type="entry name" value="Poly A polymerase C-terminal region-like"/>
    <property type="match status" value="1"/>
</dbReference>
<keyword evidence="3" id="KW-0547">Nucleotide-binding</keyword>
<dbReference type="GO" id="GO:0016779">
    <property type="term" value="F:nucleotidyltransferase activity"/>
    <property type="evidence" value="ECO:0007669"/>
    <property type="project" value="InterPro"/>
</dbReference>
<feature type="region of interest" description="Disordered" evidence="5">
    <location>
        <begin position="280"/>
        <end position="327"/>
    </location>
</feature>
<dbReference type="Gene3D" id="1.10.3090.10">
    <property type="entry name" value="cca-adding enzyme, domain 2"/>
    <property type="match status" value="1"/>
</dbReference>
<name>A0AAW1P409_9CHLO</name>
<dbReference type="AlphaFoldDB" id="A0AAW1P409"/>
<evidence type="ECO:0000259" key="7">
    <source>
        <dbReference type="Pfam" id="PF12627"/>
    </source>
</evidence>
<dbReference type="InterPro" id="IPR002646">
    <property type="entry name" value="PolA_pol_head_dom"/>
</dbReference>
<feature type="domain" description="tRNA nucleotidyltransferase/poly(A) polymerase RNA and SrmB- binding" evidence="7">
    <location>
        <begin position="176"/>
        <end position="237"/>
    </location>
</feature>
<reference evidence="8 9" key="1">
    <citation type="journal article" date="2024" name="Nat. Commun.">
        <title>Phylogenomics reveals the evolutionary origins of lichenization in chlorophyte algae.</title>
        <authorList>
            <person name="Puginier C."/>
            <person name="Libourel C."/>
            <person name="Otte J."/>
            <person name="Skaloud P."/>
            <person name="Haon M."/>
            <person name="Grisel S."/>
            <person name="Petersen M."/>
            <person name="Berrin J.G."/>
            <person name="Delaux P.M."/>
            <person name="Dal Grande F."/>
            <person name="Keller J."/>
        </authorList>
    </citation>
    <scope>NUCLEOTIDE SEQUENCE [LARGE SCALE GENOMIC DNA]</scope>
    <source>
        <strain evidence="8 9">SAG 2043</strain>
    </source>
</reference>
<keyword evidence="2 4" id="KW-0808">Transferase</keyword>
<dbReference type="PANTHER" id="PTHR43051:SF1">
    <property type="entry name" value="POLYNUCLEOTIDE ADENYLYLTRANSFERASE FAMILY PROTEIN"/>
    <property type="match status" value="1"/>
</dbReference>
<dbReference type="GO" id="GO:0003723">
    <property type="term" value="F:RNA binding"/>
    <property type="evidence" value="ECO:0007669"/>
    <property type="project" value="UniProtKB-KW"/>
</dbReference>
<dbReference type="EMBL" id="JALJOR010000022">
    <property type="protein sequence ID" value="KAK9803270.1"/>
    <property type="molecule type" value="Genomic_DNA"/>
</dbReference>
<keyword evidence="4" id="KW-0694">RNA-binding</keyword>
<dbReference type="Pfam" id="PF12627">
    <property type="entry name" value="PolyA_pol_RNAbd"/>
    <property type="match status" value="1"/>
</dbReference>
<evidence type="ECO:0000256" key="2">
    <source>
        <dbReference type="ARBA" id="ARBA00022679"/>
    </source>
</evidence>